<accession>A0A5B0Q6R8</accession>
<evidence type="ECO:0000256" key="1">
    <source>
        <dbReference type="SAM" id="MobiDB-lite"/>
    </source>
</evidence>
<feature type="region of interest" description="Disordered" evidence="1">
    <location>
        <begin position="50"/>
        <end position="78"/>
    </location>
</feature>
<name>A0A5B0Q6R8_PUCGR</name>
<proteinExistence type="predicted"/>
<reference evidence="2 3" key="1">
    <citation type="submission" date="2019-05" db="EMBL/GenBank/DDBJ databases">
        <title>Emergence of the Ug99 lineage of the wheat stem rust pathogen through somatic hybridization.</title>
        <authorList>
            <person name="Li F."/>
            <person name="Upadhyaya N.M."/>
            <person name="Sperschneider J."/>
            <person name="Matny O."/>
            <person name="Nguyen-Phuc H."/>
            <person name="Mago R."/>
            <person name="Raley C."/>
            <person name="Miller M.E."/>
            <person name="Silverstein K.A.T."/>
            <person name="Henningsen E."/>
            <person name="Hirsch C.D."/>
            <person name="Visser B."/>
            <person name="Pretorius Z.A."/>
            <person name="Steffenson B.J."/>
            <person name="Schwessinger B."/>
            <person name="Dodds P.N."/>
            <person name="Figueroa M."/>
        </authorList>
    </citation>
    <scope>NUCLEOTIDE SEQUENCE [LARGE SCALE GENOMIC DNA]</scope>
    <source>
        <strain evidence="2">21-0</strain>
    </source>
</reference>
<dbReference type="AlphaFoldDB" id="A0A5B0Q6R8"/>
<organism evidence="2 3">
    <name type="scientific">Puccinia graminis f. sp. tritici</name>
    <dbReference type="NCBI Taxonomy" id="56615"/>
    <lineage>
        <taxon>Eukaryota</taxon>
        <taxon>Fungi</taxon>
        <taxon>Dikarya</taxon>
        <taxon>Basidiomycota</taxon>
        <taxon>Pucciniomycotina</taxon>
        <taxon>Pucciniomycetes</taxon>
        <taxon>Pucciniales</taxon>
        <taxon>Pucciniaceae</taxon>
        <taxon>Puccinia</taxon>
    </lineage>
</organism>
<sequence>MGNNRDILAQYAKEAEKEVTKVENTYLMGIKKMRNSIRSSDIDLKKFRRNLTTQGNRNNTAGKQIHESDDDGPSSSDL</sequence>
<evidence type="ECO:0000313" key="3">
    <source>
        <dbReference type="Proteomes" id="UP000324748"/>
    </source>
</evidence>
<dbReference type="EMBL" id="VSWC01000028">
    <property type="protein sequence ID" value="KAA1108888.1"/>
    <property type="molecule type" value="Genomic_DNA"/>
</dbReference>
<keyword evidence="3" id="KW-1185">Reference proteome</keyword>
<gene>
    <name evidence="2" type="ORF">PGT21_028376</name>
</gene>
<protein>
    <submittedName>
        <fullName evidence="2">Uncharacterized protein</fullName>
    </submittedName>
</protein>
<feature type="compositionally biased region" description="Polar residues" evidence="1">
    <location>
        <begin position="50"/>
        <end position="62"/>
    </location>
</feature>
<comment type="caution">
    <text evidence="2">The sequence shown here is derived from an EMBL/GenBank/DDBJ whole genome shotgun (WGS) entry which is preliminary data.</text>
</comment>
<dbReference type="Proteomes" id="UP000324748">
    <property type="component" value="Unassembled WGS sequence"/>
</dbReference>
<evidence type="ECO:0000313" key="2">
    <source>
        <dbReference type="EMBL" id="KAA1108888.1"/>
    </source>
</evidence>